<gene>
    <name evidence="3" type="ORF">HGRIS_008582</name>
</gene>
<dbReference type="Proteomes" id="UP001556367">
    <property type="component" value="Unassembled WGS sequence"/>
</dbReference>
<dbReference type="SUPFAM" id="SSF49785">
    <property type="entry name" value="Galactose-binding domain-like"/>
    <property type="match status" value="1"/>
</dbReference>
<reference evidence="4" key="1">
    <citation type="submission" date="2024-06" db="EMBL/GenBank/DDBJ databases">
        <title>Multi-omics analyses provide insights into the biosynthesis of the anticancer antibiotic pleurotin in Hohenbuehelia grisea.</title>
        <authorList>
            <person name="Weaver J.A."/>
            <person name="Alberti F."/>
        </authorList>
    </citation>
    <scope>NUCLEOTIDE SEQUENCE [LARGE SCALE GENOMIC DNA]</scope>
    <source>
        <strain evidence="4">T-177</strain>
    </source>
</reference>
<dbReference type="EMBL" id="JASNQZ010000011">
    <property type="protein sequence ID" value="KAL0951928.1"/>
    <property type="molecule type" value="Genomic_DNA"/>
</dbReference>
<dbReference type="InterPro" id="IPR008979">
    <property type="entry name" value="Galactose-bd-like_sf"/>
</dbReference>
<feature type="chain" id="PRO_5045477466" description="Glycoside hydrolase family 44 catalytic domain-containing protein" evidence="1">
    <location>
        <begin position="21"/>
        <end position="745"/>
    </location>
</feature>
<dbReference type="InterPro" id="IPR024745">
    <property type="entry name" value="GH44_cat"/>
</dbReference>
<comment type="caution">
    <text evidence="3">The sequence shown here is derived from an EMBL/GenBank/DDBJ whole genome shotgun (WGS) entry which is preliminary data.</text>
</comment>
<dbReference type="Pfam" id="PF12891">
    <property type="entry name" value="Glyco_hydro_44"/>
    <property type="match status" value="1"/>
</dbReference>
<feature type="domain" description="Glycoside hydrolase family 44 catalytic" evidence="2">
    <location>
        <begin position="311"/>
        <end position="528"/>
    </location>
</feature>
<dbReference type="Gene3D" id="2.60.120.430">
    <property type="entry name" value="Galactose-binding lectin"/>
    <property type="match status" value="1"/>
</dbReference>
<proteinExistence type="predicted"/>
<sequence>MLFPLKGAFLAFVAARLANADLTVYTDGALASGWENWSWNTVLDFAATDLFEGTSSISATSDAWAALSLKLSQGDLSQYAGLRFDIAGAQPDIQLTIESTTDSAKSPTIPLSAISQSVTPTGFTSLVVDFNNLPGTGSQLGPGTWDRFSFQGGANGASYHLDNIVFVDSIIVEPKFLSAEPLINDVIAVTTQGAVDFNTISVKLNGQTVAVSSKTTYVPVDTPAKSITYLTLAKPFAPGPLVITAVALSFNYTLPAVQHGSVVQSVKTAINPQIYGVNWPPSASYIQHLGVTISRWGGNAVTPYNPFLDVTNAGNDWYFENRASENGNADAWIGWTKAAGSASMLTVPALDWVAKDATSYSYPKTIYPDQKAFDPYNPDAGNGQFSNGTALSPPTDPKRAYTAWNTTAAKQWLSSLKNKPTMVTIDNEIEIAHSTHQDMHPEPMSYDEELKRVIDFATVSKAALPNTLVGAPSTCSWWFYWTSAVGYTDNAAHYNIDFIPWFLAEMKKQSDKVGKRLLDYLDIHYYYQPDTSANDAAAKALRLRMTRSLWDTSYVDESWVGQDPQNHQWAPNTVQLIPRMKILINQNYPGTKLSIGEWSSTNDKDLTGGLVTADSLGIFGKYGLDAATYWATPDEMGPTGLAYWLYRGYGTFFGSSSAQVNLATPNPDTQSVYAGTEGGKLTLVIINKNPSTPISFYLANVPTGAYFIRHFGGGAGVAKWQTNITVKSDTYIVIPAYTAVFLKQK</sequence>
<protein>
    <recommendedName>
        <fullName evidence="2">Glycoside hydrolase family 44 catalytic domain-containing protein</fullName>
    </recommendedName>
</protein>
<evidence type="ECO:0000313" key="4">
    <source>
        <dbReference type="Proteomes" id="UP001556367"/>
    </source>
</evidence>
<dbReference type="InterPro" id="IPR017853">
    <property type="entry name" value="GH"/>
</dbReference>
<evidence type="ECO:0000259" key="2">
    <source>
        <dbReference type="Pfam" id="PF12891"/>
    </source>
</evidence>
<feature type="signal peptide" evidence="1">
    <location>
        <begin position="1"/>
        <end position="20"/>
    </location>
</feature>
<dbReference type="SUPFAM" id="SSF51445">
    <property type="entry name" value="(Trans)glycosidases"/>
    <property type="match status" value="1"/>
</dbReference>
<keyword evidence="4" id="KW-1185">Reference proteome</keyword>
<evidence type="ECO:0000313" key="3">
    <source>
        <dbReference type="EMBL" id="KAL0951928.1"/>
    </source>
</evidence>
<dbReference type="Gene3D" id="3.20.20.80">
    <property type="entry name" value="Glycosidases"/>
    <property type="match status" value="1"/>
</dbReference>
<keyword evidence="1" id="KW-0732">Signal</keyword>
<organism evidence="3 4">
    <name type="scientific">Hohenbuehelia grisea</name>
    <dbReference type="NCBI Taxonomy" id="104357"/>
    <lineage>
        <taxon>Eukaryota</taxon>
        <taxon>Fungi</taxon>
        <taxon>Dikarya</taxon>
        <taxon>Basidiomycota</taxon>
        <taxon>Agaricomycotina</taxon>
        <taxon>Agaricomycetes</taxon>
        <taxon>Agaricomycetidae</taxon>
        <taxon>Agaricales</taxon>
        <taxon>Pleurotineae</taxon>
        <taxon>Pleurotaceae</taxon>
        <taxon>Hohenbuehelia</taxon>
    </lineage>
</organism>
<accession>A0ABR3J8W3</accession>
<name>A0ABR3J8W3_9AGAR</name>
<evidence type="ECO:0000256" key="1">
    <source>
        <dbReference type="SAM" id="SignalP"/>
    </source>
</evidence>